<protein>
    <submittedName>
        <fullName evidence="2">GNAT family N-acetyltransferase</fullName>
    </submittedName>
</protein>
<feature type="domain" description="N-acetyltransferase" evidence="1">
    <location>
        <begin position="4"/>
        <end position="151"/>
    </location>
</feature>
<name>A0A2U8FNF5_9BURK</name>
<proteinExistence type="predicted"/>
<dbReference type="OrthoDB" id="9797178at2"/>
<dbReference type="GO" id="GO:0016747">
    <property type="term" value="F:acyltransferase activity, transferring groups other than amino-acyl groups"/>
    <property type="evidence" value="ECO:0007669"/>
    <property type="project" value="InterPro"/>
</dbReference>
<sequence length="182" mass="19182">MNPITLRDETPADVGAIHDITVAAFAPLELSGHTEQFVVQALRAAHALTVSLVAEVDGQPVGHIAFSPVTLSDGTPDWYGLGPVSVLPAHQRQGIGKALIHEGLARLKALHARGCCLVGHPAYYRRFGFENTPDLSLDGVPPDVFFALSFDGRMPCGTVSFHPAFMATGPASESSQDGRAGS</sequence>
<dbReference type="CDD" id="cd04301">
    <property type="entry name" value="NAT_SF"/>
    <property type="match status" value="1"/>
</dbReference>
<dbReference type="AlphaFoldDB" id="A0A2U8FNF5"/>
<dbReference type="InterPro" id="IPR050276">
    <property type="entry name" value="MshD_Acetyltransferase"/>
</dbReference>
<dbReference type="Pfam" id="PF13508">
    <property type="entry name" value="Acetyltransf_7"/>
    <property type="match status" value="1"/>
</dbReference>
<evidence type="ECO:0000313" key="2">
    <source>
        <dbReference type="EMBL" id="AWI52582.1"/>
    </source>
</evidence>
<dbReference type="Proteomes" id="UP000244892">
    <property type="component" value="Chromosome"/>
</dbReference>
<organism evidence="2 3">
    <name type="scientific">Aquabacterium olei</name>
    <dbReference type="NCBI Taxonomy" id="1296669"/>
    <lineage>
        <taxon>Bacteria</taxon>
        <taxon>Pseudomonadati</taxon>
        <taxon>Pseudomonadota</taxon>
        <taxon>Betaproteobacteria</taxon>
        <taxon>Burkholderiales</taxon>
        <taxon>Aquabacterium</taxon>
    </lineage>
</organism>
<accession>A0A2U8FNF5</accession>
<evidence type="ECO:0000313" key="3">
    <source>
        <dbReference type="Proteomes" id="UP000244892"/>
    </source>
</evidence>
<dbReference type="PANTHER" id="PTHR43617:SF2">
    <property type="entry name" value="UPF0039 PROTEIN SLL0451"/>
    <property type="match status" value="1"/>
</dbReference>
<evidence type="ECO:0000259" key="1">
    <source>
        <dbReference type="PROSITE" id="PS51186"/>
    </source>
</evidence>
<dbReference type="PANTHER" id="PTHR43617">
    <property type="entry name" value="L-AMINO ACID N-ACETYLTRANSFERASE"/>
    <property type="match status" value="1"/>
</dbReference>
<dbReference type="EMBL" id="CP029210">
    <property type="protein sequence ID" value="AWI52582.1"/>
    <property type="molecule type" value="Genomic_DNA"/>
</dbReference>
<dbReference type="InterPro" id="IPR000182">
    <property type="entry name" value="GNAT_dom"/>
</dbReference>
<dbReference type="PROSITE" id="PS51186">
    <property type="entry name" value="GNAT"/>
    <property type="match status" value="1"/>
</dbReference>
<dbReference type="SUPFAM" id="SSF55729">
    <property type="entry name" value="Acyl-CoA N-acyltransferases (Nat)"/>
    <property type="match status" value="1"/>
</dbReference>
<reference evidence="2 3" key="1">
    <citation type="submission" date="2018-05" db="EMBL/GenBank/DDBJ databases">
        <title>complete genome sequence of Aquabacterium olei NBRC 110486.</title>
        <authorList>
            <person name="Tang B."/>
            <person name="Chang J."/>
            <person name="Zhang L."/>
            <person name="Yang H."/>
        </authorList>
    </citation>
    <scope>NUCLEOTIDE SEQUENCE [LARGE SCALE GENOMIC DNA]</scope>
    <source>
        <strain evidence="2 3">NBRC 110486</strain>
    </source>
</reference>
<dbReference type="InterPro" id="IPR016181">
    <property type="entry name" value="Acyl_CoA_acyltransferase"/>
</dbReference>
<dbReference type="KEGG" id="aon:DEH84_03480"/>
<dbReference type="Gene3D" id="3.40.630.30">
    <property type="match status" value="1"/>
</dbReference>
<keyword evidence="2" id="KW-0808">Transferase</keyword>
<keyword evidence="3" id="KW-1185">Reference proteome</keyword>
<dbReference type="RefSeq" id="WP_109034798.1">
    <property type="nucleotide sequence ID" value="NZ_CP029210.1"/>
</dbReference>
<gene>
    <name evidence="2" type="ORF">DEH84_03480</name>
</gene>